<proteinExistence type="predicted"/>
<dbReference type="Gene3D" id="3.30.1310.10">
    <property type="entry name" value="Nucleoid-associated protein YbaB-like domain"/>
    <property type="match status" value="1"/>
</dbReference>
<dbReference type="Pfam" id="PF02575">
    <property type="entry name" value="YbaB_DNA_bd"/>
    <property type="match status" value="1"/>
</dbReference>
<evidence type="ECO:0000313" key="3">
    <source>
        <dbReference type="Proteomes" id="UP001595690"/>
    </source>
</evidence>
<evidence type="ECO:0000256" key="1">
    <source>
        <dbReference type="SAM" id="MobiDB-lite"/>
    </source>
</evidence>
<organism evidence="2 3">
    <name type="scientific">Lentzea rhizosphaerae</name>
    <dbReference type="NCBI Taxonomy" id="2041025"/>
    <lineage>
        <taxon>Bacteria</taxon>
        <taxon>Bacillati</taxon>
        <taxon>Actinomycetota</taxon>
        <taxon>Actinomycetes</taxon>
        <taxon>Pseudonocardiales</taxon>
        <taxon>Pseudonocardiaceae</taxon>
        <taxon>Lentzea</taxon>
    </lineage>
</organism>
<accession>A0ABV8C5L5</accession>
<gene>
    <name evidence="2" type="ORF">ACFOWZ_37755</name>
</gene>
<sequence>MAGVDPDRWLQDMQAKADDLAAKSAQLREDLAHSSATVVSKDHAVQVTIAPTGALQNIQLTDHAAGLSPQRLQASIMEAVAKGQRAASEKMLEAFAPIGAGTESMDLVMSYLPPAVEDEENAEQYGYDEDGYAVEQQAAAPPAAPAARQPRAAHDDDDEDGQPW</sequence>
<reference evidence="3" key="1">
    <citation type="journal article" date="2019" name="Int. J. Syst. Evol. Microbiol.">
        <title>The Global Catalogue of Microorganisms (GCM) 10K type strain sequencing project: providing services to taxonomists for standard genome sequencing and annotation.</title>
        <authorList>
            <consortium name="The Broad Institute Genomics Platform"/>
            <consortium name="The Broad Institute Genome Sequencing Center for Infectious Disease"/>
            <person name="Wu L."/>
            <person name="Ma J."/>
        </authorList>
    </citation>
    <scope>NUCLEOTIDE SEQUENCE [LARGE SCALE GENOMIC DNA]</scope>
    <source>
        <strain evidence="3">CGMCC 4.7405</strain>
    </source>
</reference>
<dbReference type="InterPro" id="IPR036894">
    <property type="entry name" value="YbaB-like_sf"/>
</dbReference>
<dbReference type="EMBL" id="JBHRZI010000036">
    <property type="protein sequence ID" value="MFC3897256.1"/>
    <property type="molecule type" value="Genomic_DNA"/>
</dbReference>
<dbReference type="RefSeq" id="WP_382378747.1">
    <property type="nucleotide sequence ID" value="NZ_JBHRZI010000036.1"/>
</dbReference>
<feature type="compositionally biased region" description="Acidic residues" evidence="1">
    <location>
        <begin position="116"/>
        <end position="132"/>
    </location>
</feature>
<feature type="compositionally biased region" description="Low complexity" evidence="1">
    <location>
        <begin position="136"/>
        <end position="150"/>
    </location>
</feature>
<dbReference type="Proteomes" id="UP001595690">
    <property type="component" value="Unassembled WGS sequence"/>
</dbReference>
<dbReference type="SUPFAM" id="SSF82607">
    <property type="entry name" value="YbaB-like"/>
    <property type="match status" value="1"/>
</dbReference>
<protein>
    <submittedName>
        <fullName evidence="2">YbaB/EbfC family nucleoid-associated protein</fullName>
    </submittedName>
</protein>
<feature type="region of interest" description="Disordered" evidence="1">
    <location>
        <begin position="115"/>
        <end position="164"/>
    </location>
</feature>
<name>A0ABV8C5L5_9PSEU</name>
<keyword evidence="3" id="KW-1185">Reference proteome</keyword>
<comment type="caution">
    <text evidence="2">The sequence shown here is derived from an EMBL/GenBank/DDBJ whole genome shotgun (WGS) entry which is preliminary data.</text>
</comment>
<evidence type="ECO:0000313" key="2">
    <source>
        <dbReference type="EMBL" id="MFC3897256.1"/>
    </source>
</evidence>
<feature type="compositionally biased region" description="Acidic residues" evidence="1">
    <location>
        <begin position="155"/>
        <end position="164"/>
    </location>
</feature>
<dbReference type="InterPro" id="IPR004401">
    <property type="entry name" value="YbaB/EbfC"/>
</dbReference>